<reference evidence="1 2" key="1">
    <citation type="submission" date="2013-08" db="EMBL/GenBank/DDBJ databases">
        <authorList>
            <consortium name="DOE Joint Genome Institute"/>
            <person name="Eisen J."/>
            <person name="Huntemann M."/>
            <person name="Han J."/>
            <person name="Chen A."/>
            <person name="Kyrpides N."/>
            <person name="Mavromatis K."/>
            <person name="Markowitz V."/>
            <person name="Palaniappan K."/>
            <person name="Ivanova N."/>
            <person name="Schaumberg A."/>
            <person name="Pati A."/>
            <person name="Liolios K."/>
            <person name="Nordberg H.P."/>
            <person name="Cantor M.N."/>
            <person name="Hua S.X."/>
            <person name="Woyke T."/>
        </authorList>
    </citation>
    <scope>NUCLEOTIDE SEQUENCE [LARGE SCALE GENOMIC DNA]</scope>
    <source>
        <strain evidence="1 2">DSM 2278</strain>
    </source>
</reference>
<keyword evidence="2" id="KW-1185">Reference proteome</keyword>
<name>W9DZL1_METTI</name>
<dbReference type="OrthoDB" id="387366at2157"/>
<organism evidence="1 2">
    <name type="scientific">Methanolobus tindarius DSM 2278</name>
    <dbReference type="NCBI Taxonomy" id="1090322"/>
    <lineage>
        <taxon>Archaea</taxon>
        <taxon>Methanobacteriati</taxon>
        <taxon>Methanobacteriota</taxon>
        <taxon>Stenosarchaea group</taxon>
        <taxon>Methanomicrobia</taxon>
        <taxon>Methanosarcinales</taxon>
        <taxon>Methanosarcinaceae</taxon>
        <taxon>Methanolobus</taxon>
    </lineage>
</organism>
<sequence>MKSDKTGRAALRGYMLEVVVRRLLEENDFEVIKKETKGKVEFRGDNIEIKGRGTWHQIDSPCIYNKSIPFTYDLRLLAEVKFYKDEVQKNRIREYIGVIKDISENYFLDDNNTIDNQKRYTDIGVFFSASGFQIEAEKLAFAHGIKTVSYKNNQTMSIIRDLILNLEENYLYSKKCVGKGNLKSFMKDFYQLLENTSDETWMKFERYYNPLEGARDKVYELSQNIRRINSSFFGVTETNYFIHFLSNDSFPAYLFHNSDEAECQIFFDQLGQFYLTINNSEGERFYFTAPPDLLSDFAFANFRNIAQEKGRHFKNIKISITLENIQRNLILKIDEEWLREVLDNTR</sequence>
<accession>W9DZL1</accession>
<dbReference type="EMBL" id="AZAJ01000001">
    <property type="protein sequence ID" value="ETA69122.1"/>
    <property type="molecule type" value="Genomic_DNA"/>
</dbReference>
<proteinExistence type="predicted"/>
<gene>
    <name evidence="1" type="ORF">MettiDRAFT_2616</name>
</gene>
<evidence type="ECO:0008006" key="3">
    <source>
        <dbReference type="Google" id="ProtNLM"/>
    </source>
</evidence>
<protein>
    <recommendedName>
        <fullName evidence="3">Restriction endonuclease type IV Mrr domain-containing protein</fullName>
    </recommendedName>
</protein>
<dbReference type="RefSeq" id="WP_023846255.1">
    <property type="nucleotide sequence ID" value="NZ_AZAJ01000001.1"/>
</dbReference>
<evidence type="ECO:0000313" key="2">
    <source>
        <dbReference type="Proteomes" id="UP000019483"/>
    </source>
</evidence>
<dbReference type="AlphaFoldDB" id="W9DZL1"/>
<comment type="caution">
    <text evidence="1">The sequence shown here is derived from an EMBL/GenBank/DDBJ whole genome shotgun (WGS) entry which is preliminary data.</text>
</comment>
<evidence type="ECO:0000313" key="1">
    <source>
        <dbReference type="EMBL" id="ETA69122.1"/>
    </source>
</evidence>
<dbReference type="Proteomes" id="UP000019483">
    <property type="component" value="Unassembled WGS sequence"/>
</dbReference>